<evidence type="ECO:0000259" key="1">
    <source>
        <dbReference type="Pfam" id="PF13542"/>
    </source>
</evidence>
<evidence type="ECO:0000313" key="4">
    <source>
        <dbReference type="Proteomes" id="UP000325218"/>
    </source>
</evidence>
<dbReference type="Pfam" id="PF13542">
    <property type="entry name" value="HTH_Tnp_ISL3"/>
    <property type="match status" value="1"/>
</dbReference>
<keyword evidence="4" id="KW-1185">Reference proteome</keyword>
<accession>A0A5D0CM25</accession>
<comment type="caution">
    <text evidence="3">The sequence shown here is derived from an EMBL/GenBank/DDBJ whole genome shotgun (WGS) entry which is preliminary data.</text>
</comment>
<dbReference type="PANTHER" id="PTHR33498">
    <property type="entry name" value="TRANSPOSASE FOR INSERTION SEQUENCE ELEMENT IS1557"/>
    <property type="match status" value="1"/>
</dbReference>
<evidence type="ECO:0000313" key="3">
    <source>
        <dbReference type="EMBL" id="TYA11006.1"/>
    </source>
</evidence>
<reference evidence="3 4" key="1">
    <citation type="submission" date="2019-08" db="EMBL/GenBank/DDBJ databases">
        <title>Genome sequencing of Paenibacillus faecis DSM 23593(T).</title>
        <authorList>
            <person name="Kook J.-K."/>
            <person name="Park S.-N."/>
            <person name="Lim Y.K."/>
        </authorList>
    </citation>
    <scope>NUCLEOTIDE SEQUENCE [LARGE SCALE GENOMIC DNA]</scope>
    <source>
        <strain evidence="3 4">DSM 23593</strain>
    </source>
</reference>
<dbReference type="Pfam" id="PF14690">
    <property type="entry name" value="Zn_ribbon_ISL3"/>
    <property type="match status" value="1"/>
</dbReference>
<dbReference type="InterPro" id="IPR032877">
    <property type="entry name" value="Transposase_HTH"/>
</dbReference>
<feature type="domain" description="Transposase IS204/IS1001/IS1096/IS1165 zinc-finger" evidence="2">
    <location>
        <begin position="38"/>
        <end position="83"/>
    </location>
</feature>
<name>A0A5D0CM25_9BACL</name>
<dbReference type="InterPro" id="IPR029261">
    <property type="entry name" value="Transposase_Znf"/>
</dbReference>
<protein>
    <submittedName>
        <fullName evidence="3">Transposase</fullName>
    </submittedName>
</protein>
<dbReference type="PANTHER" id="PTHR33498:SF1">
    <property type="entry name" value="TRANSPOSASE FOR INSERTION SEQUENCE ELEMENT IS1557"/>
    <property type="match status" value="1"/>
</dbReference>
<sequence length="159" mass="18280">MLANHQNWHGLSDLKVRGPVVEYPGDLMIPVERASFPTNCPYCGSGEPLHKHGCREQVVLDLPVKQKHVSLLILRRRYKCRNCAAVFWEELSEVDRKRRMTKRLVKMIRDLLIADYTYVGIANLIGVHEKTVRNIHKDCSKGTGFKECAKGNCDAERHR</sequence>
<dbReference type="Proteomes" id="UP000325218">
    <property type="component" value="Unassembled WGS sequence"/>
</dbReference>
<dbReference type="InterPro" id="IPR047951">
    <property type="entry name" value="Transpos_ISL3"/>
</dbReference>
<evidence type="ECO:0000259" key="2">
    <source>
        <dbReference type="Pfam" id="PF14690"/>
    </source>
</evidence>
<gene>
    <name evidence="3" type="ORF">FRY98_24905</name>
</gene>
<organism evidence="3 4">
    <name type="scientific">Paenibacillus faecis</name>
    <dbReference type="NCBI Taxonomy" id="862114"/>
    <lineage>
        <taxon>Bacteria</taxon>
        <taxon>Bacillati</taxon>
        <taxon>Bacillota</taxon>
        <taxon>Bacilli</taxon>
        <taxon>Bacillales</taxon>
        <taxon>Paenibacillaceae</taxon>
        <taxon>Paenibacillus</taxon>
    </lineage>
</organism>
<dbReference type="OrthoDB" id="6197054at2"/>
<feature type="domain" description="Transposase IS204/IS1001/IS1096/IS1165 helix-turn-helix" evidence="1">
    <location>
        <begin position="89"/>
        <end position="135"/>
    </location>
</feature>
<proteinExistence type="predicted"/>
<dbReference type="EMBL" id="VSDO01000005">
    <property type="protein sequence ID" value="TYA11006.1"/>
    <property type="molecule type" value="Genomic_DNA"/>
</dbReference>
<dbReference type="AlphaFoldDB" id="A0A5D0CM25"/>